<gene>
    <name evidence="1" type="ORF">QC761_0104270</name>
</gene>
<reference evidence="1 2" key="1">
    <citation type="journal article" date="2023" name="bioRxiv">
        <title>High-quality genome assemblies of four members of thePodospora anserinaspecies complex.</title>
        <authorList>
            <person name="Ament-Velasquez S.L."/>
            <person name="Vogan A.A."/>
            <person name="Wallerman O."/>
            <person name="Hartmann F."/>
            <person name="Gautier V."/>
            <person name="Silar P."/>
            <person name="Giraud T."/>
            <person name="Johannesson H."/>
        </authorList>
    </citation>
    <scope>NUCLEOTIDE SEQUENCE [LARGE SCALE GENOMIC DNA]</scope>
    <source>
        <strain evidence="1 2">CBS 112042</strain>
    </source>
</reference>
<evidence type="ECO:0000313" key="2">
    <source>
        <dbReference type="Proteomes" id="UP001322138"/>
    </source>
</evidence>
<comment type="caution">
    <text evidence="1">The sequence shown here is derived from an EMBL/GenBank/DDBJ whole genome shotgun (WGS) entry which is preliminary data.</text>
</comment>
<protein>
    <submittedName>
        <fullName evidence="1">Uncharacterized protein</fullName>
    </submittedName>
</protein>
<proteinExistence type="predicted"/>
<dbReference type="GeneID" id="87892544"/>
<keyword evidence="2" id="KW-1185">Reference proteome</keyword>
<dbReference type="Proteomes" id="UP001322138">
    <property type="component" value="Unassembled WGS sequence"/>
</dbReference>
<accession>A0ABR0F603</accession>
<name>A0ABR0F603_9PEZI</name>
<organism evidence="1 2">
    <name type="scientific">Podospora bellae-mahoneyi</name>
    <dbReference type="NCBI Taxonomy" id="2093777"/>
    <lineage>
        <taxon>Eukaryota</taxon>
        <taxon>Fungi</taxon>
        <taxon>Dikarya</taxon>
        <taxon>Ascomycota</taxon>
        <taxon>Pezizomycotina</taxon>
        <taxon>Sordariomycetes</taxon>
        <taxon>Sordariomycetidae</taxon>
        <taxon>Sordariales</taxon>
        <taxon>Podosporaceae</taxon>
        <taxon>Podospora</taxon>
    </lineage>
</organism>
<dbReference type="EMBL" id="JAFFGZ010000009">
    <property type="protein sequence ID" value="KAK4639051.1"/>
    <property type="molecule type" value="Genomic_DNA"/>
</dbReference>
<sequence length="495" mass="54233">MATSKQVSAYRPRTDVLSPVSTILKSSSDFTKETHRNLPLNLPHAPVQLPSNHLLLVIRQQRKPLAQIPINHPLDGHIIPPINQMIPPGKRRILGPHVTLQALEEIHILPAHKRDQHPHRPLNPAPEQNILPAHNKIRLGDRRRKILSVKVRHESGPIGCAVEVALCVDELDFRAGLVRLLGGALGSPQNPDVAEFVSAGDGFVVDHGCAGRPSVDGVIRPRKELVAFGFVDGVGNPLLDITDDDTVTLRLQRHNKLRGNLGLGLAEKLLETKIIDSQRLANACEETALEGDERHGGFFNLGLVDEFQVTAIVVEAVDMDVAFAELARAENHVLAGTNDKEALAVLAGKRHNGSTDGGFVVVEVDTVENAWLIADRVDNADTRCPPVPGLRIAKLLWRQNGCVTISIRLSQQLRPELRWESVVVGFDGVEVGLLGVFDQALWCIGQRNGLLDHVVPELLDGEDSNSPVSKKTTNRISKQGIKQLLQKEQLIRLVP</sequence>
<dbReference type="RefSeq" id="XP_062728027.1">
    <property type="nucleotide sequence ID" value="XM_062873155.1"/>
</dbReference>
<evidence type="ECO:0000313" key="1">
    <source>
        <dbReference type="EMBL" id="KAK4639051.1"/>
    </source>
</evidence>